<dbReference type="InterPro" id="IPR051781">
    <property type="entry name" value="Metallo-dep_Hydrolase"/>
</dbReference>
<dbReference type="InterPro" id="IPR006680">
    <property type="entry name" value="Amidohydro-rel"/>
</dbReference>
<dbReference type="PANTHER" id="PTHR43135:SF3">
    <property type="entry name" value="ALPHA-D-RIBOSE 1-METHYLPHOSPHONATE 5-TRIPHOSPHATE DIPHOSPHATASE"/>
    <property type="match status" value="1"/>
</dbReference>
<dbReference type="eggNOG" id="COG1228">
    <property type="taxonomic scope" value="Bacteria"/>
</dbReference>
<dbReference type="PANTHER" id="PTHR43135">
    <property type="entry name" value="ALPHA-D-RIBOSE 1-METHYLPHOSPHONATE 5-TRIPHOSPHATE DIPHOSPHATASE"/>
    <property type="match status" value="1"/>
</dbReference>
<dbReference type="MEROPS" id="M38.982"/>
<organism evidence="3 4">
    <name type="scientific">Luminiphilus syltensis NOR5-1B</name>
    <dbReference type="NCBI Taxonomy" id="565045"/>
    <lineage>
        <taxon>Bacteria</taxon>
        <taxon>Pseudomonadati</taxon>
        <taxon>Pseudomonadota</taxon>
        <taxon>Gammaproteobacteria</taxon>
        <taxon>Cellvibrionales</taxon>
        <taxon>Halieaceae</taxon>
        <taxon>Luminiphilus</taxon>
    </lineage>
</organism>
<evidence type="ECO:0000256" key="1">
    <source>
        <dbReference type="SAM" id="SignalP"/>
    </source>
</evidence>
<dbReference type="InterPro" id="IPR032466">
    <property type="entry name" value="Metal_Hydrolase"/>
</dbReference>
<sequence>MCILLATLAGVSLPAWAQWEASNRADLVIRGGWLFDSQLGARRANPGISIRDGRFVSVNSVGGSVSNAMVLELEDDDTLIPGMIDLHAHYNLDLVDKGRVEEVANNATVLLANGVTATWSAGEYYPERVIAQRDRIDAGEAIGPRLFASGPYFGSFRCEYNVGVHEDECIGWPNDITDAEIRSEVDYWAEQGVISIKIKQASPGEMAVLIDQAKRHRMTTAAHLANYEVEYDVELRDAILMGLDRVEHQLTLGSGGERSAEMPQMIEMMLTHQVYYDANLQMYGGILERRKYPEMIWADEARYFTPYARELLEKRGEPPPESDAEEYAQRVREVKALYDAGGEDLLIIGTDEPVYTSLLPGFAYHRELLAMSYAGIPNAAILKAATINGARALGIDDRVGSIEVGKLADLFVAKGDPLADIKRARDIRWVIKSGTVYDPSELLDSAEDSIGPAGPDDHAAWELKLRALREAN</sequence>
<dbReference type="InterPro" id="IPR011059">
    <property type="entry name" value="Metal-dep_hydrolase_composite"/>
</dbReference>
<accession>B8KTJ6</accession>
<evidence type="ECO:0000259" key="2">
    <source>
        <dbReference type="Pfam" id="PF01979"/>
    </source>
</evidence>
<dbReference type="SUPFAM" id="SSF51338">
    <property type="entry name" value="Composite domain of metallo-dependent hydrolases"/>
    <property type="match status" value="1"/>
</dbReference>
<dbReference type="Gene3D" id="3.20.20.140">
    <property type="entry name" value="Metal-dependent hydrolases"/>
    <property type="match status" value="1"/>
</dbReference>
<dbReference type="Pfam" id="PF01979">
    <property type="entry name" value="Amidohydro_1"/>
    <property type="match status" value="1"/>
</dbReference>
<dbReference type="Proteomes" id="UP000004699">
    <property type="component" value="Unassembled WGS sequence"/>
</dbReference>
<proteinExistence type="predicted"/>
<protein>
    <submittedName>
        <fullName evidence="3">Amidohydrolase family protein</fullName>
    </submittedName>
</protein>
<dbReference type="EMBL" id="DS999411">
    <property type="protein sequence ID" value="EED35970.1"/>
    <property type="molecule type" value="Genomic_DNA"/>
</dbReference>
<feature type="signal peptide" evidence="1">
    <location>
        <begin position="1"/>
        <end position="17"/>
    </location>
</feature>
<evidence type="ECO:0000313" key="3">
    <source>
        <dbReference type="EMBL" id="EED35970.1"/>
    </source>
</evidence>
<dbReference type="HOGENOM" id="CLU_023620_4_1_6"/>
<feature type="domain" description="Amidohydrolase-related" evidence="2">
    <location>
        <begin position="78"/>
        <end position="435"/>
    </location>
</feature>
<dbReference type="AlphaFoldDB" id="B8KTJ6"/>
<name>B8KTJ6_9GAMM</name>
<gene>
    <name evidence="3" type="ORF">NOR51B_1918</name>
</gene>
<dbReference type="OrthoDB" id="9807210at2"/>
<dbReference type="STRING" id="565045.NOR51B_1918"/>
<feature type="chain" id="PRO_5002875962" evidence="1">
    <location>
        <begin position="18"/>
        <end position="472"/>
    </location>
</feature>
<keyword evidence="3" id="KW-0378">Hydrolase</keyword>
<reference evidence="4" key="1">
    <citation type="journal article" date="2013" name="BMC Microbiol.">
        <title>Taxonomy and evolution of bacteriochlorophyll a-containing members of the OM60/NOR5 clade of marine gammaproteobacteria: description of Luminiphilus syltensis gen. nov., sp. nov., reclassification of Haliea rubra as Pseudohaliea rubra gen. nov., comb. nov., and emendation of Chromatocurvus halotolerans.</title>
        <authorList>
            <person name="Spring S."/>
            <person name="Riedel T."/>
            <person name="Sproer C."/>
            <person name="Yan S."/>
            <person name="Harder J."/>
            <person name="Fuchs B.M."/>
        </authorList>
    </citation>
    <scope>NUCLEOTIDE SEQUENCE [LARGE SCALE GENOMIC DNA]</scope>
    <source>
        <strain evidence="4">NOR51-B</strain>
    </source>
</reference>
<dbReference type="Gene3D" id="2.30.40.10">
    <property type="entry name" value="Urease, subunit C, domain 1"/>
    <property type="match status" value="1"/>
</dbReference>
<dbReference type="SUPFAM" id="SSF51556">
    <property type="entry name" value="Metallo-dependent hydrolases"/>
    <property type="match status" value="1"/>
</dbReference>
<dbReference type="GO" id="GO:0016810">
    <property type="term" value="F:hydrolase activity, acting on carbon-nitrogen (but not peptide) bonds"/>
    <property type="evidence" value="ECO:0007669"/>
    <property type="project" value="InterPro"/>
</dbReference>
<keyword evidence="4" id="KW-1185">Reference proteome</keyword>
<evidence type="ECO:0000313" key="4">
    <source>
        <dbReference type="Proteomes" id="UP000004699"/>
    </source>
</evidence>
<keyword evidence="1" id="KW-0732">Signal</keyword>